<dbReference type="AlphaFoldDB" id="A0A8X6UCL8"/>
<proteinExistence type="predicted"/>
<gene>
    <name evidence="1" type="ORF">NPIL_394731</name>
</gene>
<name>A0A8X6UCL8_NEPPI</name>
<evidence type="ECO:0000313" key="1">
    <source>
        <dbReference type="EMBL" id="GFU03814.1"/>
    </source>
</evidence>
<dbReference type="Proteomes" id="UP000887013">
    <property type="component" value="Unassembled WGS sequence"/>
</dbReference>
<dbReference type="EMBL" id="BMAW01076928">
    <property type="protein sequence ID" value="GFU03814.1"/>
    <property type="molecule type" value="Genomic_DNA"/>
</dbReference>
<reference evidence="1" key="1">
    <citation type="submission" date="2020-08" db="EMBL/GenBank/DDBJ databases">
        <title>Multicomponent nature underlies the extraordinary mechanical properties of spider dragline silk.</title>
        <authorList>
            <person name="Kono N."/>
            <person name="Nakamura H."/>
            <person name="Mori M."/>
            <person name="Yoshida Y."/>
            <person name="Ohtoshi R."/>
            <person name="Malay A.D."/>
            <person name="Moran D.A.P."/>
            <person name="Tomita M."/>
            <person name="Numata K."/>
            <person name="Arakawa K."/>
        </authorList>
    </citation>
    <scope>NUCLEOTIDE SEQUENCE</scope>
</reference>
<sequence length="87" mass="10239">MVAFLSTDCYINSKMISLKLNSQTNRKSDSKGVSDDIKYQKLSDNLDNQKLSEHQNLTEEFRRRDNQQLHVTSWQVDHDDYSNICKK</sequence>
<accession>A0A8X6UCL8</accession>
<comment type="caution">
    <text evidence="1">The sequence shown here is derived from an EMBL/GenBank/DDBJ whole genome shotgun (WGS) entry which is preliminary data.</text>
</comment>
<evidence type="ECO:0000313" key="2">
    <source>
        <dbReference type="Proteomes" id="UP000887013"/>
    </source>
</evidence>
<protein>
    <submittedName>
        <fullName evidence="1">Uncharacterized protein</fullName>
    </submittedName>
</protein>
<organism evidence="1 2">
    <name type="scientific">Nephila pilipes</name>
    <name type="common">Giant wood spider</name>
    <name type="synonym">Nephila maculata</name>
    <dbReference type="NCBI Taxonomy" id="299642"/>
    <lineage>
        <taxon>Eukaryota</taxon>
        <taxon>Metazoa</taxon>
        <taxon>Ecdysozoa</taxon>
        <taxon>Arthropoda</taxon>
        <taxon>Chelicerata</taxon>
        <taxon>Arachnida</taxon>
        <taxon>Araneae</taxon>
        <taxon>Araneomorphae</taxon>
        <taxon>Entelegynae</taxon>
        <taxon>Araneoidea</taxon>
        <taxon>Nephilidae</taxon>
        <taxon>Nephila</taxon>
    </lineage>
</organism>
<keyword evidence="2" id="KW-1185">Reference proteome</keyword>